<proteinExistence type="inferred from homology"/>
<accession>A0A9D1Q6X0</accession>
<gene>
    <name evidence="2" type="primary">scpA</name>
    <name evidence="3" type="ORF">H9889_05205</name>
</gene>
<comment type="subcellular location">
    <subcellularLocation>
        <location evidence="2">Cytoplasm</location>
    </subcellularLocation>
    <text evidence="2">Associated with two foci at the outer edges of the nucleoid region in young cells, and at four foci within both cell halves in older cells.</text>
</comment>
<dbReference type="AlphaFoldDB" id="A0A9D1Q6X0"/>
<evidence type="ECO:0000256" key="2">
    <source>
        <dbReference type="HAMAP-Rule" id="MF_01805"/>
    </source>
</evidence>
<dbReference type="InterPro" id="IPR003768">
    <property type="entry name" value="ScpA"/>
</dbReference>
<comment type="function">
    <text evidence="2">Participates in chromosomal partition during cell division. May act via the formation of a condensin-like complex containing Smc and ScpB that pull DNA away from mid-cell into both cell halves.</text>
</comment>
<reference evidence="3" key="1">
    <citation type="journal article" date="2021" name="PeerJ">
        <title>Extensive microbial diversity within the chicken gut microbiome revealed by metagenomics and culture.</title>
        <authorList>
            <person name="Gilroy R."/>
            <person name="Ravi A."/>
            <person name="Getino M."/>
            <person name="Pursley I."/>
            <person name="Horton D.L."/>
            <person name="Alikhan N.F."/>
            <person name="Baker D."/>
            <person name="Gharbi K."/>
            <person name="Hall N."/>
            <person name="Watson M."/>
            <person name="Adriaenssens E.M."/>
            <person name="Foster-Nyarko E."/>
            <person name="Jarju S."/>
            <person name="Secka A."/>
            <person name="Antonio M."/>
            <person name="Oren A."/>
            <person name="Chaudhuri R.R."/>
            <person name="La Ragione R."/>
            <person name="Hildebrand F."/>
            <person name="Pallen M.J."/>
        </authorList>
    </citation>
    <scope>NUCLEOTIDE SEQUENCE</scope>
    <source>
        <strain evidence="3">CHK160-9182</strain>
    </source>
</reference>
<dbReference type="EMBL" id="DXHP01000117">
    <property type="protein sequence ID" value="HIW06705.1"/>
    <property type="molecule type" value="Genomic_DNA"/>
</dbReference>
<dbReference type="Gene3D" id="1.10.10.580">
    <property type="entry name" value="Structural maintenance of chromosome 1. Chain E"/>
    <property type="match status" value="1"/>
</dbReference>
<organism evidence="3 4">
    <name type="scientific">Candidatus Ignatzschineria merdigallinarum</name>
    <dbReference type="NCBI Taxonomy" id="2838621"/>
    <lineage>
        <taxon>Bacteria</taxon>
        <taxon>Pseudomonadati</taxon>
        <taxon>Pseudomonadota</taxon>
        <taxon>Gammaproteobacteria</taxon>
        <taxon>Cardiobacteriales</taxon>
        <taxon>Ignatzschineriaceae</taxon>
        <taxon>Ignatzschineria</taxon>
    </lineage>
</organism>
<comment type="similarity">
    <text evidence="2">Belongs to the ScpA family.</text>
</comment>
<evidence type="ECO:0000256" key="1">
    <source>
        <dbReference type="ARBA" id="ARBA00044777"/>
    </source>
</evidence>
<name>A0A9D1Q6X0_9GAMM</name>
<protein>
    <recommendedName>
        <fullName evidence="1 2">Segregation and condensation protein A</fullName>
    </recommendedName>
</protein>
<dbReference type="GO" id="GO:0006260">
    <property type="term" value="P:DNA replication"/>
    <property type="evidence" value="ECO:0007669"/>
    <property type="project" value="UniProtKB-UniRule"/>
</dbReference>
<dbReference type="Gene3D" id="6.10.250.2410">
    <property type="match status" value="1"/>
</dbReference>
<evidence type="ECO:0000313" key="3">
    <source>
        <dbReference type="EMBL" id="HIW06705.1"/>
    </source>
</evidence>
<dbReference type="InterPro" id="IPR023093">
    <property type="entry name" value="ScpA-like_C"/>
</dbReference>
<dbReference type="PANTHER" id="PTHR33969">
    <property type="entry name" value="SEGREGATION AND CONDENSATION PROTEIN A"/>
    <property type="match status" value="1"/>
</dbReference>
<keyword evidence="2" id="KW-0132">Cell division</keyword>
<evidence type="ECO:0000313" key="4">
    <source>
        <dbReference type="Proteomes" id="UP000823934"/>
    </source>
</evidence>
<keyword evidence="2" id="KW-0159">Chromosome partition</keyword>
<keyword evidence="2" id="KW-0131">Cell cycle</keyword>
<dbReference type="GO" id="GO:0005737">
    <property type="term" value="C:cytoplasm"/>
    <property type="evidence" value="ECO:0007669"/>
    <property type="project" value="UniProtKB-SubCell"/>
</dbReference>
<comment type="caution">
    <text evidence="3">The sequence shown here is derived from an EMBL/GenBank/DDBJ whole genome shotgun (WGS) entry which is preliminary data.</text>
</comment>
<dbReference type="Proteomes" id="UP000823934">
    <property type="component" value="Unassembled WGS sequence"/>
</dbReference>
<dbReference type="GO" id="GO:0051301">
    <property type="term" value="P:cell division"/>
    <property type="evidence" value="ECO:0007669"/>
    <property type="project" value="UniProtKB-KW"/>
</dbReference>
<reference evidence="3" key="2">
    <citation type="submission" date="2021-04" db="EMBL/GenBank/DDBJ databases">
        <authorList>
            <person name="Gilroy R."/>
        </authorList>
    </citation>
    <scope>NUCLEOTIDE SEQUENCE</scope>
    <source>
        <strain evidence="3">CHK160-9182</strain>
    </source>
</reference>
<sequence length="291" mass="33678">MMRSCLPTGSLFIIISFPNSLIYTKQMTQEIQESPDNIMTFKGEQLELPLDLFIPPDAFEIWLEEFEGPLDLLLHIIRKNNFDIVDIPIRNITEQYMAYIDHLEEERFELASEYLVMAAWLAEIKSRILLPLPETDNPDDEALDPRLELIRRLQIYAQYKEVAQLLSEHSQLYRETFPVSPATPDIKITPPPPTVELSQLVEAIQKILARADLRQKHKVESERISITDRMSQLINRLSPDRATSFRSLFNPEEGRYGITISFLSLLELTRNQTITLQQEAAYSEIMITLTA</sequence>
<dbReference type="GO" id="GO:0007059">
    <property type="term" value="P:chromosome segregation"/>
    <property type="evidence" value="ECO:0007669"/>
    <property type="project" value="UniProtKB-UniRule"/>
</dbReference>
<dbReference type="HAMAP" id="MF_01805">
    <property type="entry name" value="ScpA"/>
    <property type="match status" value="1"/>
</dbReference>
<dbReference type="Pfam" id="PF02616">
    <property type="entry name" value="SMC_ScpA"/>
    <property type="match status" value="1"/>
</dbReference>
<keyword evidence="2" id="KW-0963">Cytoplasm</keyword>
<dbReference type="PANTHER" id="PTHR33969:SF2">
    <property type="entry name" value="SEGREGATION AND CONDENSATION PROTEIN A"/>
    <property type="match status" value="1"/>
</dbReference>
<comment type="subunit">
    <text evidence="2">Component of a cohesin-like complex composed of ScpA, ScpB and the Smc homodimer, in which ScpA and ScpB bind to the head domain of Smc. The presence of the three proteins is required for the association of the complex with DNA.</text>
</comment>